<dbReference type="PANTHER" id="PTHR34512">
    <property type="entry name" value="CELL SURFACE PROTEIN"/>
    <property type="match status" value="1"/>
</dbReference>
<keyword evidence="1" id="KW-1133">Transmembrane helix</keyword>
<evidence type="ECO:0000313" key="4">
    <source>
        <dbReference type="Proteomes" id="UP000034081"/>
    </source>
</evidence>
<sequence length="494" mass="54440">MFFGKRTISILISFLIILAFTGILYLTNNSENRLKVDNVSAQTSAEWYMAGANPQRTSWVTSGIIPNPNNLVWWKTFSAFIPHKVQIIGSGDFVYVSAADGLHALRYDTGAEAWLYRTDMPVGHSPTIVNNVAYFGAYDRKIHAVNATTGTKIWTFQGRRGFDNNPLVINGALYTGGRDGYFYKLNATNGSLIWEFRLETPLSYSPAIKNNILYFGGQNSHAYALKDNGTSATMLWDKLMPGHGFGAFWPVIYGNYVIFAGNHNYGVTHSPYDKTISIDLMDPAWPQPAAEGAILGPYVNGNWVRADTAYNLFKSNPHLRTVFILDSQTGNESEVAPFLWNGNEGMETRFPPVIGKDNLVYMDAGMIFEAAIPFARVLGWKPDTPNLLYYPYTGGGEAIDKPGAIASGGDYIYLSDNRGKGHKLININGGGSRNIVTFPDGYSAGLAKFKYGIPKEGSTPGSGSFDTHGLQNPPIPFRGRVYFHHTNSVFSYGL</sequence>
<proteinExistence type="predicted"/>
<evidence type="ECO:0000259" key="2">
    <source>
        <dbReference type="Pfam" id="PF13360"/>
    </source>
</evidence>
<dbReference type="InterPro" id="IPR002372">
    <property type="entry name" value="PQQ_rpt_dom"/>
</dbReference>
<reference evidence="3 4" key="1">
    <citation type="journal article" date="2015" name="Nature">
        <title>rRNA introns, odd ribosomes, and small enigmatic genomes across a large radiation of phyla.</title>
        <authorList>
            <person name="Brown C.T."/>
            <person name="Hug L.A."/>
            <person name="Thomas B.C."/>
            <person name="Sharon I."/>
            <person name="Castelle C.J."/>
            <person name="Singh A."/>
            <person name="Wilkins M.J."/>
            <person name="Williams K.H."/>
            <person name="Banfield J.F."/>
        </authorList>
    </citation>
    <scope>NUCLEOTIDE SEQUENCE [LARGE SCALE GENOMIC DNA]</scope>
</reference>
<evidence type="ECO:0000256" key="1">
    <source>
        <dbReference type="SAM" id="Phobius"/>
    </source>
</evidence>
<keyword evidence="1" id="KW-0472">Membrane</keyword>
<dbReference type="Gene3D" id="2.130.10.10">
    <property type="entry name" value="YVTN repeat-like/Quinoprotein amine dehydrogenase"/>
    <property type="match status" value="1"/>
</dbReference>
<name>A0A0G0NGZ3_9BACT</name>
<dbReference type="InterPro" id="IPR015943">
    <property type="entry name" value="WD40/YVTN_repeat-like_dom_sf"/>
</dbReference>
<protein>
    <recommendedName>
        <fullName evidence="2">Pyrrolo-quinoline quinone repeat domain-containing protein</fullName>
    </recommendedName>
</protein>
<gene>
    <name evidence="3" type="ORF">UT08_C0010G0066</name>
</gene>
<dbReference type="Pfam" id="PF13360">
    <property type="entry name" value="PQQ_2"/>
    <property type="match status" value="1"/>
</dbReference>
<accession>A0A0G0NGZ3</accession>
<dbReference type="Gene3D" id="2.40.128.630">
    <property type="match status" value="1"/>
</dbReference>
<dbReference type="SUPFAM" id="SSF50998">
    <property type="entry name" value="Quinoprotein alcohol dehydrogenase-like"/>
    <property type="match status" value="1"/>
</dbReference>
<evidence type="ECO:0000313" key="3">
    <source>
        <dbReference type="EMBL" id="KKQ85139.1"/>
    </source>
</evidence>
<dbReference type="Proteomes" id="UP000034081">
    <property type="component" value="Unassembled WGS sequence"/>
</dbReference>
<dbReference type="InterPro" id="IPR018391">
    <property type="entry name" value="PQQ_b-propeller_rpt"/>
</dbReference>
<comment type="caution">
    <text evidence="3">The sequence shown here is derived from an EMBL/GenBank/DDBJ whole genome shotgun (WGS) entry which is preliminary data.</text>
</comment>
<dbReference type="STRING" id="1618570.UT08_C0010G0066"/>
<dbReference type="AlphaFoldDB" id="A0A0G0NGZ3"/>
<dbReference type="EMBL" id="LBVL01000010">
    <property type="protein sequence ID" value="KKQ85139.1"/>
    <property type="molecule type" value="Genomic_DNA"/>
</dbReference>
<feature type="transmembrane region" description="Helical" evidence="1">
    <location>
        <begin position="7"/>
        <end position="26"/>
    </location>
</feature>
<dbReference type="PANTHER" id="PTHR34512:SF30">
    <property type="entry name" value="OUTER MEMBRANE PROTEIN ASSEMBLY FACTOR BAMB"/>
    <property type="match status" value="1"/>
</dbReference>
<dbReference type="SMART" id="SM00564">
    <property type="entry name" value="PQQ"/>
    <property type="match status" value="3"/>
</dbReference>
<feature type="domain" description="Pyrrolo-quinoline quinone repeat" evidence="2">
    <location>
        <begin position="89"/>
        <end position="160"/>
    </location>
</feature>
<keyword evidence="1" id="KW-0812">Transmembrane</keyword>
<dbReference type="InterPro" id="IPR011047">
    <property type="entry name" value="Quinoprotein_ADH-like_sf"/>
</dbReference>
<organism evidence="3 4">
    <name type="scientific">Candidatus Woesebacteria bacterium GW2011_GWB1_38_8</name>
    <dbReference type="NCBI Taxonomy" id="1618570"/>
    <lineage>
        <taxon>Bacteria</taxon>
        <taxon>Candidatus Woeseibacteriota</taxon>
    </lineage>
</organism>